<proteinExistence type="inferred from homology"/>
<feature type="short sequence motif" description="'HIGH' region" evidence="15">
    <location>
        <begin position="18"/>
        <end position="28"/>
    </location>
</feature>
<dbReference type="GO" id="GO:0005524">
    <property type="term" value="F:ATP binding"/>
    <property type="evidence" value="ECO:0007669"/>
    <property type="project" value="UniProtKB-UniRule"/>
</dbReference>
<organism evidence="18 19">
    <name type="scientific">Desulfobaculum bizertense DSM 18034</name>
    <dbReference type="NCBI Taxonomy" id="1121442"/>
    <lineage>
        <taxon>Bacteria</taxon>
        <taxon>Pseudomonadati</taxon>
        <taxon>Thermodesulfobacteriota</taxon>
        <taxon>Desulfovibrionia</taxon>
        <taxon>Desulfovibrionales</taxon>
        <taxon>Desulfovibrionaceae</taxon>
        <taxon>Desulfobaculum</taxon>
    </lineage>
</organism>
<dbReference type="NCBIfam" id="NF008900">
    <property type="entry name" value="PRK12267.1"/>
    <property type="match status" value="1"/>
</dbReference>
<dbReference type="EMBL" id="FUYA01000007">
    <property type="protein sequence ID" value="SKA75734.1"/>
    <property type="molecule type" value="Genomic_DNA"/>
</dbReference>
<comment type="function">
    <text evidence="1 15">Is required not only for elongation of protein synthesis but also for the initiation of all mRNA translation through initiator tRNA(fMet) aminoacylation.</text>
</comment>
<dbReference type="InterPro" id="IPR004495">
    <property type="entry name" value="Met-tRNA-synth_bsu_C"/>
</dbReference>
<dbReference type="NCBIfam" id="TIGR00398">
    <property type="entry name" value="metG"/>
    <property type="match status" value="1"/>
</dbReference>
<evidence type="ECO:0000313" key="19">
    <source>
        <dbReference type="Proteomes" id="UP000189733"/>
    </source>
</evidence>
<evidence type="ECO:0000256" key="14">
    <source>
        <dbReference type="ARBA" id="ARBA00047364"/>
    </source>
</evidence>
<feature type="domain" description="TRNA-binding" evidence="17">
    <location>
        <begin position="555"/>
        <end position="656"/>
    </location>
</feature>
<dbReference type="Pfam" id="PF01406">
    <property type="entry name" value="tRNA-synt_1e"/>
    <property type="match status" value="1"/>
</dbReference>
<evidence type="ECO:0000256" key="1">
    <source>
        <dbReference type="ARBA" id="ARBA00003314"/>
    </source>
</evidence>
<dbReference type="InterPro" id="IPR032678">
    <property type="entry name" value="tRNA-synt_1_cat_dom"/>
</dbReference>
<dbReference type="SUPFAM" id="SSF50249">
    <property type="entry name" value="Nucleic acid-binding proteins"/>
    <property type="match status" value="1"/>
</dbReference>
<dbReference type="CDD" id="cd00814">
    <property type="entry name" value="MetRS_core"/>
    <property type="match status" value="1"/>
</dbReference>
<feature type="compositionally biased region" description="Basic and acidic residues" evidence="16">
    <location>
        <begin position="518"/>
        <end position="539"/>
    </location>
</feature>
<dbReference type="PRINTS" id="PR01041">
    <property type="entry name" value="TRNASYNTHMET"/>
</dbReference>
<feature type="region of interest" description="Disordered" evidence="16">
    <location>
        <begin position="518"/>
        <end position="546"/>
    </location>
</feature>
<keyword evidence="9 15" id="KW-0862">Zinc</keyword>
<dbReference type="InterPro" id="IPR014758">
    <property type="entry name" value="Met-tRNA_synth"/>
</dbReference>
<keyword evidence="11 15" id="KW-0694">RNA-binding</keyword>
<dbReference type="FunFam" id="2.40.50.140:FF:000042">
    <property type="entry name" value="Methionine--tRNA ligase"/>
    <property type="match status" value="1"/>
</dbReference>
<evidence type="ECO:0000256" key="15">
    <source>
        <dbReference type="HAMAP-Rule" id="MF_01228"/>
    </source>
</evidence>
<dbReference type="Gene3D" id="3.40.50.620">
    <property type="entry name" value="HUPs"/>
    <property type="match status" value="1"/>
</dbReference>
<dbReference type="InterPro" id="IPR014729">
    <property type="entry name" value="Rossmann-like_a/b/a_fold"/>
</dbReference>
<feature type="binding site" evidence="15">
    <location>
        <position position="150"/>
    </location>
    <ligand>
        <name>Zn(2+)</name>
        <dbReference type="ChEBI" id="CHEBI:29105"/>
    </ligand>
</feature>
<evidence type="ECO:0000259" key="17">
    <source>
        <dbReference type="PROSITE" id="PS50886"/>
    </source>
</evidence>
<dbReference type="CDD" id="cd02800">
    <property type="entry name" value="tRNA_bind_EcMetRS_like"/>
    <property type="match status" value="1"/>
</dbReference>
<feature type="short sequence motif" description="'KMSKS' region" evidence="15">
    <location>
        <begin position="303"/>
        <end position="307"/>
    </location>
</feature>
<dbReference type="InterPro" id="IPR041872">
    <property type="entry name" value="Anticodon_Met"/>
</dbReference>
<evidence type="ECO:0000256" key="13">
    <source>
        <dbReference type="ARBA" id="ARBA00023146"/>
    </source>
</evidence>
<keyword evidence="4 15" id="KW-0963">Cytoplasm</keyword>
<evidence type="ECO:0000313" key="18">
    <source>
        <dbReference type="EMBL" id="SKA75734.1"/>
    </source>
</evidence>
<keyword evidence="10 15" id="KW-0067">ATP-binding</keyword>
<keyword evidence="13 15" id="KW-0030">Aminoacyl-tRNA synthetase</keyword>
<keyword evidence="8 15" id="KW-0547">Nucleotide-binding</keyword>
<dbReference type="STRING" id="1121442.SAMN02745702_02123"/>
<evidence type="ECO:0000256" key="9">
    <source>
        <dbReference type="ARBA" id="ARBA00022833"/>
    </source>
</evidence>
<dbReference type="EC" id="6.1.1.10" evidence="15"/>
<feature type="binding site" evidence="15">
    <location>
        <position position="133"/>
    </location>
    <ligand>
        <name>Zn(2+)</name>
        <dbReference type="ChEBI" id="CHEBI:29105"/>
    </ligand>
</feature>
<dbReference type="Pfam" id="PF19303">
    <property type="entry name" value="Anticodon_3"/>
    <property type="match status" value="1"/>
</dbReference>
<dbReference type="InterPro" id="IPR002547">
    <property type="entry name" value="tRNA-bd_dom"/>
</dbReference>
<dbReference type="AlphaFoldDB" id="A0A1T4WEK8"/>
<dbReference type="Proteomes" id="UP000189733">
    <property type="component" value="Unassembled WGS sequence"/>
</dbReference>
<keyword evidence="19" id="KW-1185">Reference proteome</keyword>
<dbReference type="Pfam" id="PF09334">
    <property type="entry name" value="tRNA-synt_1g"/>
    <property type="match status" value="1"/>
</dbReference>
<evidence type="ECO:0000256" key="5">
    <source>
        <dbReference type="ARBA" id="ARBA00022555"/>
    </source>
</evidence>
<dbReference type="Gene3D" id="2.170.220.10">
    <property type="match status" value="1"/>
</dbReference>
<evidence type="ECO:0000256" key="16">
    <source>
        <dbReference type="SAM" id="MobiDB-lite"/>
    </source>
</evidence>
<evidence type="ECO:0000256" key="7">
    <source>
        <dbReference type="ARBA" id="ARBA00022723"/>
    </source>
</evidence>
<gene>
    <name evidence="15" type="primary">metG</name>
    <name evidence="18" type="ORF">SAMN02745702_02123</name>
</gene>
<dbReference type="SUPFAM" id="SSF47323">
    <property type="entry name" value="Anticodon-binding domain of a subclass of class I aminoacyl-tRNA synthetases"/>
    <property type="match status" value="1"/>
</dbReference>
<keyword evidence="12 15" id="KW-0648">Protein biosynthesis</keyword>
<dbReference type="Pfam" id="PF01588">
    <property type="entry name" value="tRNA_bind"/>
    <property type="match status" value="1"/>
</dbReference>
<dbReference type="SUPFAM" id="SSF52374">
    <property type="entry name" value="Nucleotidylyl transferase"/>
    <property type="match status" value="1"/>
</dbReference>
<evidence type="ECO:0000256" key="4">
    <source>
        <dbReference type="ARBA" id="ARBA00022490"/>
    </source>
</evidence>
<dbReference type="HAMAP" id="MF_01228">
    <property type="entry name" value="Met_tRNA_synth_type2"/>
    <property type="match status" value="1"/>
</dbReference>
<dbReference type="InterPro" id="IPR033911">
    <property type="entry name" value="MetRS_core"/>
</dbReference>
<evidence type="ECO:0000256" key="10">
    <source>
        <dbReference type="ARBA" id="ARBA00022840"/>
    </source>
</evidence>
<feature type="binding site" evidence="15">
    <location>
        <position position="136"/>
    </location>
    <ligand>
        <name>Zn(2+)</name>
        <dbReference type="ChEBI" id="CHEBI:29105"/>
    </ligand>
</feature>
<evidence type="ECO:0000256" key="11">
    <source>
        <dbReference type="ARBA" id="ARBA00022884"/>
    </source>
</evidence>
<sequence length="656" mass="74486">MIEEESKLSQFYITTPIYYVNAKPHLGHAYSTIVADSVARFHRVMGDETYFLTGTDEHGDKIAQAAEAAGQTPKEFVDQISGIFQKLWPKLNISNSDFIRTTQDRHIKTVQRVLQQVYDNGDIYKSEYEGLYCYGCEQFLTEKDLVDGKCPDHDKAPTVIKETNYFFRMSKYQDWLKQYILDHPDFIRPERYRNEVLSMLDMGVLDDLCISRPKTRLSWGIELPFDTDYVTYVWFDALLNYLTAIDAPEGEKFGKFWPHANHLVAKDILKPHAIFWPTMLKAAGLEPYEHLNVHGYWLVKDTKMSKSIGNVVDPLSMVDTYGVDPFRYFLMREMRFGRDASFSEDALVGRLNADLANDLGNLFSRVLSMTQKYFGGVVPDPSRKHQAEDLEILSLATRSFTTFQEHFGKFEFGEALEGLWELVRGLNKYVDSTQPWALAKAEDTERLGNVMYVMLMLMRKVALHVWPVMPDTAEKMLLQLGQGEFAPESVNLTDEADSFGRLEPGLQLAKASNLFPRVEKKKEEPKAAPKKEKKKETKKAAKAQPAEPGTIEFADFQKVDMRVGTVVSCERHPDADRLLLVKVDLGEEEPRQVVAGLAEFFTPDELMGRQVVVVANLAPRKLRGYTSQGMILAVRKDGGMELLTASGPVKGGSKVS</sequence>
<dbReference type="CDD" id="cd07957">
    <property type="entry name" value="Anticodon_Ia_Met"/>
    <property type="match status" value="1"/>
</dbReference>
<keyword evidence="5 15" id="KW-0820">tRNA-binding</keyword>
<comment type="subcellular location">
    <subcellularLocation>
        <location evidence="2 15">Cytoplasm</location>
    </subcellularLocation>
</comment>
<comment type="catalytic activity">
    <reaction evidence="14 15">
        <text>tRNA(Met) + L-methionine + ATP = L-methionyl-tRNA(Met) + AMP + diphosphate</text>
        <dbReference type="Rhea" id="RHEA:13481"/>
        <dbReference type="Rhea" id="RHEA-COMP:9667"/>
        <dbReference type="Rhea" id="RHEA-COMP:9698"/>
        <dbReference type="ChEBI" id="CHEBI:30616"/>
        <dbReference type="ChEBI" id="CHEBI:33019"/>
        <dbReference type="ChEBI" id="CHEBI:57844"/>
        <dbReference type="ChEBI" id="CHEBI:78442"/>
        <dbReference type="ChEBI" id="CHEBI:78530"/>
        <dbReference type="ChEBI" id="CHEBI:456215"/>
        <dbReference type="EC" id="6.1.1.10"/>
    </reaction>
</comment>
<dbReference type="Gene3D" id="2.40.50.140">
    <property type="entry name" value="Nucleic acid-binding proteins"/>
    <property type="match status" value="1"/>
</dbReference>
<evidence type="ECO:0000256" key="3">
    <source>
        <dbReference type="ARBA" id="ARBA00011738"/>
    </source>
</evidence>
<name>A0A1T4WEK8_9BACT</name>
<dbReference type="InterPro" id="IPR012340">
    <property type="entry name" value="NA-bd_OB-fold"/>
</dbReference>
<evidence type="ECO:0000256" key="2">
    <source>
        <dbReference type="ARBA" id="ARBA00004496"/>
    </source>
</evidence>
<dbReference type="Gene3D" id="1.10.730.10">
    <property type="entry name" value="Isoleucyl-tRNA Synthetase, Domain 1"/>
    <property type="match status" value="1"/>
</dbReference>
<dbReference type="GO" id="GO:0046872">
    <property type="term" value="F:metal ion binding"/>
    <property type="evidence" value="ECO:0007669"/>
    <property type="project" value="UniProtKB-KW"/>
</dbReference>
<reference evidence="18 19" key="1">
    <citation type="submission" date="2017-02" db="EMBL/GenBank/DDBJ databases">
        <authorList>
            <person name="Peterson S.W."/>
        </authorList>
    </citation>
    <scope>NUCLEOTIDE SEQUENCE [LARGE SCALE GENOMIC DNA]</scope>
    <source>
        <strain evidence="18 19">DSM 18034</strain>
    </source>
</reference>
<feature type="binding site" evidence="15">
    <location>
        <position position="153"/>
    </location>
    <ligand>
        <name>Zn(2+)</name>
        <dbReference type="ChEBI" id="CHEBI:29105"/>
    </ligand>
</feature>
<dbReference type="GO" id="GO:0004825">
    <property type="term" value="F:methionine-tRNA ligase activity"/>
    <property type="evidence" value="ECO:0007669"/>
    <property type="project" value="UniProtKB-UniRule"/>
</dbReference>
<keyword evidence="6 15" id="KW-0436">Ligase</keyword>
<dbReference type="NCBIfam" id="TIGR00399">
    <property type="entry name" value="metG_C_term"/>
    <property type="match status" value="1"/>
</dbReference>
<dbReference type="PROSITE" id="PS50886">
    <property type="entry name" value="TRBD"/>
    <property type="match status" value="1"/>
</dbReference>
<protein>
    <recommendedName>
        <fullName evidence="15">Methionine--tRNA ligase</fullName>
        <ecNumber evidence="15">6.1.1.10</ecNumber>
    </recommendedName>
    <alternativeName>
        <fullName evidence="15">Methionyl-tRNA synthetase</fullName>
        <shortName evidence="15">MetRS</shortName>
    </alternativeName>
</protein>
<dbReference type="InterPro" id="IPR009080">
    <property type="entry name" value="tRNAsynth_Ia_anticodon-bd"/>
</dbReference>
<keyword evidence="7 15" id="KW-0479">Metal-binding</keyword>
<dbReference type="InterPro" id="IPR015413">
    <property type="entry name" value="Methionyl/Leucyl_tRNA_Synth"/>
</dbReference>
<comment type="similarity">
    <text evidence="15">Belongs to the class-I aminoacyl-tRNA synthetase family. MetG type 2A subfamily.</text>
</comment>
<dbReference type="InterPro" id="IPR023457">
    <property type="entry name" value="Met-tRNA_synth_2"/>
</dbReference>
<comment type="caution">
    <text evidence="15">Lacks conserved residue(s) required for the propagation of feature annotation.</text>
</comment>
<comment type="cofactor">
    <cofactor evidence="15">
        <name>Zn(2+)</name>
        <dbReference type="ChEBI" id="CHEBI:29105"/>
    </cofactor>
    <text evidence="15">Binds 1 zinc ion per subunit.</text>
</comment>
<dbReference type="GO" id="GO:0005737">
    <property type="term" value="C:cytoplasm"/>
    <property type="evidence" value="ECO:0007669"/>
    <property type="project" value="UniProtKB-SubCell"/>
</dbReference>
<evidence type="ECO:0000256" key="6">
    <source>
        <dbReference type="ARBA" id="ARBA00022598"/>
    </source>
</evidence>
<dbReference type="PANTHER" id="PTHR43326:SF1">
    <property type="entry name" value="METHIONINE--TRNA LIGASE, MITOCHONDRIAL"/>
    <property type="match status" value="1"/>
</dbReference>
<dbReference type="GO" id="GO:0006431">
    <property type="term" value="P:methionyl-tRNA aminoacylation"/>
    <property type="evidence" value="ECO:0007669"/>
    <property type="project" value="UniProtKB-UniRule"/>
</dbReference>
<dbReference type="FunFam" id="2.170.220.10:FF:000003">
    <property type="entry name" value="Methionine--tRNA ligase"/>
    <property type="match status" value="1"/>
</dbReference>
<accession>A0A1T4WEK8</accession>
<dbReference type="GO" id="GO:0000049">
    <property type="term" value="F:tRNA binding"/>
    <property type="evidence" value="ECO:0007669"/>
    <property type="project" value="UniProtKB-UniRule"/>
</dbReference>
<comment type="subunit">
    <text evidence="3 15">Homodimer.</text>
</comment>
<evidence type="ECO:0000256" key="8">
    <source>
        <dbReference type="ARBA" id="ARBA00022741"/>
    </source>
</evidence>
<dbReference type="PANTHER" id="PTHR43326">
    <property type="entry name" value="METHIONYL-TRNA SYNTHETASE"/>
    <property type="match status" value="1"/>
</dbReference>
<evidence type="ECO:0000256" key="12">
    <source>
        <dbReference type="ARBA" id="ARBA00022917"/>
    </source>
</evidence>